<feature type="region of interest" description="Disordered" evidence="1">
    <location>
        <begin position="616"/>
        <end position="676"/>
    </location>
</feature>
<proteinExistence type="predicted"/>
<feature type="domain" description="Apple" evidence="3">
    <location>
        <begin position="209"/>
        <end position="300"/>
    </location>
</feature>
<reference evidence="4 5" key="1">
    <citation type="submission" date="2024-01" db="EMBL/GenBank/DDBJ databases">
        <authorList>
            <person name="Allen C."/>
            <person name="Tagirdzhanova G."/>
        </authorList>
    </citation>
    <scope>NUCLEOTIDE SEQUENCE [LARGE SCALE GENOMIC DNA]</scope>
</reference>
<dbReference type="Pfam" id="PF00024">
    <property type="entry name" value="PAN_1"/>
    <property type="match status" value="1"/>
</dbReference>
<evidence type="ECO:0000313" key="5">
    <source>
        <dbReference type="Proteomes" id="UP001642405"/>
    </source>
</evidence>
<feature type="compositionally biased region" description="Basic and acidic residues" evidence="1">
    <location>
        <begin position="524"/>
        <end position="533"/>
    </location>
</feature>
<feature type="region of interest" description="Disordered" evidence="1">
    <location>
        <begin position="487"/>
        <end position="548"/>
    </location>
</feature>
<feature type="compositionally biased region" description="Gly residues" evidence="1">
    <location>
        <begin position="33"/>
        <end position="42"/>
    </location>
</feature>
<feature type="compositionally biased region" description="Polar residues" evidence="1">
    <location>
        <begin position="501"/>
        <end position="511"/>
    </location>
</feature>
<name>A0ABP0AXT0_9PEZI</name>
<keyword evidence="2" id="KW-1133">Transmembrane helix</keyword>
<evidence type="ECO:0000313" key="4">
    <source>
        <dbReference type="EMBL" id="CAK7212015.1"/>
    </source>
</evidence>
<dbReference type="Proteomes" id="UP001642405">
    <property type="component" value="Unassembled WGS sequence"/>
</dbReference>
<evidence type="ECO:0000256" key="2">
    <source>
        <dbReference type="SAM" id="Phobius"/>
    </source>
</evidence>
<protein>
    <recommendedName>
        <fullName evidence="3">Apple domain-containing protein</fullName>
    </recommendedName>
</protein>
<feature type="compositionally biased region" description="Gly residues" evidence="1">
    <location>
        <begin position="49"/>
        <end position="108"/>
    </location>
</feature>
<evidence type="ECO:0000259" key="3">
    <source>
        <dbReference type="PROSITE" id="PS50948"/>
    </source>
</evidence>
<dbReference type="Pfam" id="PF14295">
    <property type="entry name" value="PAN_4"/>
    <property type="match status" value="1"/>
</dbReference>
<accession>A0ABP0AXT0</accession>
<comment type="caution">
    <text evidence="4">The sequence shown here is derived from an EMBL/GenBank/DDBJ whole genome shotgun (WGS) entry which is preliminary data.</text>
</comment>
<keyword evidence="5" id="KW-1185">Reference proteome</keyword>
<sequence length="693" mass="67752">MHLPRGSRGSGRPVYPRQAPVSSAFVAAAAAANGGGGAGPAGGGPPGPGGAGRSGPGRGGKGHGLPPFGGKGGSGGSAAGGGGGGRGGRGGGSGGGSGGGDGSTGATGGAASSNACPQTNGTTIGSLQQFTLLCDSAVGGDTINSMATSTFDDCTVACASFHPKCEAVSFDGTTCTLKANLPASGAAATAASTKLNGGVAQFPAASSNCGTLGASVTQSSMNFNLFCDNIIDGADLKQSNAVTLQDCMDLCVSTSGCDAVSFDATYAAGFKNCYLKTAAGSTGALTPIGDTGIDTAVVGNAVVVADPSSASSSVAAAPATPSPPAATSTTNAGVITVAPPQPSIVTQTVVSVITSVIDSVSRTLATTEVITVPMLGGSTIATTGATATAGGIMTMTLTGDGNTILSTMPAMASSTSSAASASLVSTTDGPSNSRAWIAAPVVGSVAAVMVVAVMFVLWGRRRRSNGLSSPLSPAFLFNRFRGAGGGGGSGSGGGNSGFRNLSSADSDTAPSRTVLPFGNSWRTGGRDKRDDGHSYNNNNNNNRMSEKYSNNTAGVARRILDEQGGNGRSSRTATSFPKSVPLVIDTGLARNSSSKSGSTTKPTIVAVAVTTDAAERAVRDKGKETGSDAASSRESTTASAGTSTLSSGSGEKPVPSRDLTSQSERGKAVLRDSMNGLAQNRTTLDGIPIFLRE</sequence>
<keyword evidence="2" id="KW-0472">Membrane</keyword>
<organism evidence="4 5">
    <name type="scientific">Sporothrix curviconia</name>
    <dbReference type="NCBI Taxonomy" id="1260050"/>
    <lineage>
        <taxon>Eukaryota</taxon>
        <taxon>Fungi</taxon>
        <taxon>Dikarya</taxon>
        <taxon>Ascomycota</taxon>
        <taxon>Pezizomycotina</taxon>
        <taxon>Sordariomycetes</taxon>
        <taxon>Sordariomycetidae</taxon>
        <taxon>Ophiostomatales</taxon>
        <taxon>Ophiostomataceae</taxon>
        <taxon>Sporothrix</taxon>
    </lineage>
</organism>
<dbReference type="EMBL" id="CAWUHB010000004">
    <property type="protein sequence ID" value="CAK7212015.1"/>
    <property type="molecule type" value="Genomic_DNA"/>
</dbReference>
<feature type="compositionally biased region" description="Low complexity" evidence="1">
    <location>
        <begin position="627"/>
        <end position="650"/>
    </location>
</feature>
<dbReference type="PROSITE" id="PS50948">
    <property type="entry name" value="PAN"/>
    <property type="match status" value="1"/>
</dbReference>
<evidence type="ECO:0000256" key="1">
    <source>
        <dbReference type="SAM" id="MobiDB-lite"/>
    </source>
</evidence>
<feature type="compositionally biased region" description="Gly residues" evidence="1">
    <location>
        <begin position="487"/>
        <end position="496"/>
    </location>
</feature>
<feature type="transmembrane region" description="Helical" evidence="2">
    <location>
        <begin position="435"/>
        <end position="458"/>
    </location>
</feature>
<gene>
    <name evidence="4" type="ORF">SCUCBS95973_001319</name>
</gene>
<keyword evidence="2" id="KW-0812">Transmembrane</keyword>
<feature type="region of interest" description="Disordered" evidence="1">
    <location>
        <begin position="32"/>
        <end position="113"/>
    </location>
</feature>
<dbReference type="Gene3D" id="3.50.4.10">
    <property type="entry name" value="Hepatocyte Growth Factor"/>
    <property type="match status" value="1"/>
</dbReference>
<feature type="compositionally biased region" description="Basic and acidic residues" evidence="1">
    <location>
        <begin position="616"/>
        <end position="626"/>
    </location>
</feature>
<dbReference type="InterPro" id="IPR003609">
    <property type="entry name" value="Pan_app"/>
</dbReference>